<keyword evidence="1" id="KW-0812">Transmembrane</keyword>
<reference evidence="2 3" key="1">
    <citation type="submission" date="2024-08" db="EMBL/GenBank/DDBJ databases">
        <authorList>
            <person name="Vancuren S.J."/>
            <person name="Allen-Vercoe E."/>
        </authorList>
    </citation>
    <scope>NUCLEOTIDE SEQUENCE [LARGE SCALE GENOMIC DNA]</scope>
    <source>
        <strain evidence="2 3">16-6-I_42_FAA</strain>
    </source>
</reference>
<dbReference type="RefSeq" id="WP_178838170.1">
    <property type="nucleotide sequence ID" value="NZ_JBITRD010000001.1"/>
</dbReference>
<evidence type="ECO:0000313" key="3">
    <source>
        <dbReference type="Proteomes" id="UP001614216"/>
    </source>
</evidence>
<evidence type="ECO:0000313" key="2">
    <source>
        <dbReference type="EMBL" id="MFI7843988.1"/>
    </source>
</evidence>
<protein>
    <submittedName>
        <fullName evidence="2">Uncharacterized protein</fullName>
    </submittedName>
</protein>
<dbReference type="EMBL" id="JBITRD010000001">
    <property type="protein sequence ID" value="MFI7843988.1"/>
    <property type="molecule type" value="Genomic_DNA"/>
</dbReference>
<proteinExistence type="predicted"/>
<sequence length="174" mass="20543">MNKIRKYIPKIVILDTAIYIWIFVMLHLILQCFGLKFREWVYWMSVLLMMMGFITGIIQLILKFKKRIVKICIMGTFVILLLISSPIFYLIVGFGYTPEHVVEKDGSKYVAYVNSFLRTYVYYYDYKNVVVVGNQKRIVEDYGKGGFDPLGDKYPHKIEHCTYYDEKGNVISNR</sequence>
<keyword evidence="1" id="KW-0472">Membrane</keyword>
<feature type="transmembrane region" description="Helical" evidence="1">
    <location>
        <begin position="12"/>
        <end position="30"/>
    </location>
</feature>
<gene>
    <name evidence="2" type="ORF">ACIF0M_00270</name>
</gene>
<organism evidence="2 3">
    <name type="scientific">Dorea amylophila</name>
    <dbReference type="NCBI Taxonomy" id="2981789"/>
    <lineage>
        <taxon>Bacteria</taxon>
        <taxon>Bacillati</taxon>
        <taxon>Bacillota</taxon>
        <taxon>Clostridia</taxon>
        <taxon>Lachnospirales</taxon>
        <taxon>Lachnospiraceae</taxon>
        <taxon>Dorea</taxon>
    </lineage>
</organism>
<dbReference type="Proteomes" id="UP001614216">
    <property type="component" value="Unassembled WGS sequence"/>
</dbReference>
<name>A0ABW8AVZ4_9FIRM</name>
<feature type="transmembrane region" description="Helical" evidence="1">
    <location>
        <begin position="42"/>
        <end position="62"/>
    </location>
</feature>
<evidence type="ECO:0000256" key="1">
    <source>
        <dbReference type="SAM" id="Phobius"/>
    </source>
</evidence>
<accession>A0ABW8AVZ4</accession>
<keyword evidence="3" id="KW-1185">Reference proteome</keyword>
<comment type="caution">
    <text evidence="2">The sequence shown here is derived from an EMBL/GenBank/DDBJ whole genome shotgun (WGS) entry which is preliminary data.</text>
</comment>
<feature type="transmembrane region" description="Helical" evidence="1">
    <location>
        <begin position="74"/>
        <end position="96"/>
    </location>
</feature>
<keyword evidence="1" id="KW-1133">Transmembrane helix</keyword>